<dbReference type="SUPFAM" id="SSF101936">
    <property type="entry name" value="DNA-binding pseudobarrel domain"/>
    <property type="match status" value="1"/>
</dbReference>
<keyword evidence="4" id="KW-0804">Transcription</keyword>
<evidence type="ECO:0000256" key="2">
    <source>
        <dbReference type="ARBA" id="ARBA00023015"/>
    </source>
</evidence>
<sequence length="269" mass="30929">MPPIAGFLHPLSPHLTTCPESGSIHFPDVLQFNIVWFQLNIPAIDLAKIPSCMHRHLFEHIRPNARFVYGTTSWDVQFNDCALTDGFADLFIENDIDFGSCALLRYVGNFTFEVFMFDKLGFSLNLADKPIGVSNPLHTPDDFLVYVESSFKDYAYNQLYCHPSFLFVPNKTSKVCCEAFLRSCSDMRNRVRIFYGDDDAYFVIAKRTLRRQIQTTFELKRNDTLFFVKHHRGEALLLTISSCGMEKVPSKPHMYEIRSASHTEFAEVP</sequence>
<keyword evidence="2" id="KW-0805">Transcription regulation</keyword>
<dbReference type="InterPro" id="IPR015300">
    <property type="entry name" value="DNA-bd_pseudobarrel_sf"/>
</dbReference>
<evidence type="ECO:0000313" key="6">
    <source>
        <dbReference type="EMBL" id="CAH9128357.1"/>
    </source>
</evidence>
<keyword evidence="7" id="KW-1185">Reference proteome</keyword>
<reference evidence="6" key="1">
    <citation type="submission" date="2022-07" db="EMBL/GenBank/DDBJ databases">
        <authorList>
            <person name="Macas J."/>
            <person name="Novak P."/>
            <person name="Neumann P."/>
        </authorList>
    </citation>
    <scope>NUCLEOTIDE SEQUENCE</scope>
</reference>
<evidence type="ECO:0000256" key="5">
    <source>
        <dbReference type="ARBA" id="ARBA00023242"/>
    </source>
</evidence>
<comment type="caution">
    <text evidence="6">The sequence shown here is derived from an EMBL/GenBank/DDBJ whole genome shotgun (WGS) entry which is preliminary data.</text>
</comment>
<organism evidence="6 7">
    <name type="scientific">Cuscuta epithymum</name>
    <dbReference type="NCBI Taxonomy" id="186058"/>
    <lineage>
        <taxon>Eukaryota</taxon>
        <taxon>Viridiplantae</taxon>
        <taxon>Streptophyta</taxon>
        <taxon>Embryophyta</taxon>
        <taxon>Tracheophyta</taxon>
        <taxon>Spermatophyta</taxon>
        <taxon>Magnoliopsida</taxon>
        <taxon>eudicotyledons</taxon>
        <taxon>Gunneridae</taxon>
        <taxon>Pentapetalae</taxon>
        <taxon>asterids</taxon>
        <taxon>lamiids</taxon>
        <taxon>Solanales</taxon>
        <taxon>Convolvulaceae</taxon>
        <taxon>Cuscuteae</taxon>
        <taxon>Cuscuta</taxon>
        <taxon>Cuscuta subgen. Cuscuta</taxon>
    </lineage>
</organism>
<dbReference type="AlphaFoldDB" id="A0AAV0EYM4"/>
<evidence type="ECO:0008006" key="8">
    <source>
        <dbReference type="Google" id="ProtNLM"/>
    </source>
</evidence>
<accession>A0AAV0EYM4</accession>
<evidence type="ECO:0000256" key="1">
    <source>
        <dbReference type="ARBA" id="ARBA00004123"/>
    </source>
</evidence>
<protein>
    <recommendedName>
        <fullName evidence="8">DNA-directed DNA polymerase</fullName>
    </recommendedName>
</protein>
<name>A0AAV0EYM4_9ASTE</name>
<dbReference type="GO" id="GO:0003677">
    <property type="term" value="F:DNA binding"/>
    <property type="evidence" value="ECO:0007669"/>
    <property type="project" value="UniProtKB-KW"/>
</dbReference>
<evidence type="ECO:0000256" key="3">
    <source>
        <dbReference type="ARBA" id="ARBA00023125"/>
    </source>
</evidence>
<comment type="subcellular location">
    <subcellularLocation>
        <location evidence="1">Nucleus</location>
    </subcellularLocation>
</comment>
<keyword evidence="5" id="KW-0539">Nucleus</keyword>
<dbReference type="EMBL" id="CAMAPF010000949">
    <property type="protein sequence ID" value="CAH9128357.1"/>
    <property type="molecule type" value="Genomic_DNA"/>
</dbReference>
<dbReference type="GO" id="GO:0005634">
    <property type="term" value="C:nucleus"/>
    <property type="evidence" value="ECO:0007669"/>
    <property type="project" value="UniProtKB-SubCell"/>
</dbReference>
<proteinExistence type="predicted"/>
<gene>
    <name evidence="6" type="ORF">CEPIT_LOCUS29020</name>
</gene>
<evidence type="ECO:0000256" key="4">
    <source>
        <dbReference type="ARBA" id="ARBA00023163"/>
    </source>
</evidence>
<keyword evidence="3" id="KW-0238">DNA-binding</keyword>
<evidence type="ECO:0000313" key="7">
    <source>
        <dbReference type="Proteomes" id="UP001152523"/>
    </source>
</evidence>
<dbReference type="Proteomes" id="UP001152523">
    <property type="component" value="Unassembled WGS sequence"/>
</dbReference>